<dbReference type="EMBL" id="JAKCXM010000256">
    <property type="protein sequence ID" value="KAJ0397349.1"/>
    <property type="molecule type" value="Genomic_DNA"/>
</dbReference>
<keyword evidence="2" id="KW-0812">Transmembrane</keyword>
<protein>
    <recommendedName>
        <fullName evidence="5">Transmembrane protein</fullName>
    </recommendedName>
</protein>
<keyword evidence="2" id="KW-1133">Transmembrane helix</keyword>
<evidence type="ECO:0000313" key="4">
    <source>
        <dbReference type="Proteomes" id="UP001209570"/>
    </source>
</evidence>
<evidence type="ECO:0008006" key="5">
    <source>
        <dbReference type="Google" id="ProtNLM"/>
    </source>
</evidence>
<keyword evidence="2" id="KW-0472">Membrane</keyword>
<reference evidence="3" key="1">
    <citation type="submission" date="2021-12" db="EMBL/GenBank/DDBJ databases">
        <title>Prjna785345.</title>
        <authorList>
            <person name="Rujirawat T."/>
            <person name="Krajaejun T."/>
        </authorList>
    </citation>
    <scope>NUCLEOTIDE SEQUENCE</scope>
    <source>
        <strain evidence="3">Pi057C3</strain>
    </source>
</reference>
<feature type="compositionally biased region" description="Low complexity" evidence="1">
    <location>
        <begin position="125"/>
        <end position="138"/>
    </location>
</feature>
<proteinExistence type="predicted"/>
<accession>A0AAD5LDL7</accession>
<feature type="transmembrane region" description="Helical" evidence="2">
    <location>
        <begin position="194"/>
        <end position="215"/>
    </location>
</feature>
<gene>
    <name evidence="3" type="ORF">P43SY_008168</name>
</gene>
<dbReference type="AlphaFoldDB" id="A0AAD5LDL7"/>
<keyword evidence="4" id="KW-1185">Reference proteome</keyword>
<feature type="compositionally biased region" description="Basic and acidic residues" evidence="1">
    <location>
        <begin position="110"/>
        <end position="124"/>
    </location>
</feature>
<feature type="compositionally biased region" description="Acidic residues" evidence="1">
    <location>
        <begin position="98"/>
        <end position="109"/>
    </location>
</feature>
<feature type="region of interest" description="Disordered" evidence="1">
    <location>
        <begin position="27"/>
        <end position="138"/>
    </location>
</feature>
<comment type="caution">
    <text evidence="3">The sequence shown here is derived from an EMBL/GenBank/DDBJ whole genome shotgun (WGS) entry which is preliminary data.</text>
</comment>
<feature type="transmembrane region" description="Helical" evidence="2">
    <location>
        <begin position="261"/>
        <end position="283"/>
    </location>
</feature>
<organism evidence="3 4">
    <name type="scientific">Pythium insidiosum</name>
    <name type="common">Pythiosis disease agent</name>
    <dbReference type="NCBI Taxonomy" id="114742"/>
    <lineage>
        <taxon>Eukaryota</taxon>
        <taxon>Sar</taxon>
        <taxon>Stramenopiles</taxon>
        <taxon>Oomycota</taxon>
        <taxon>Peronosporomycetes</taxon>
        <taxon>Pythiales</taxon>
        <taxon>Pythiaceae</taxon>
        <taxon>Pythium</taxon>
    </lineage>
</organism>
<evidence type="ECO:0000256" key="1">
    <source>
        <dbReference type="SAM" id="MobiDB-lite"/>
    </source>
</evidence>
<evidence type="ECO:0000256" key="2">
    <source>
        <dbReference type="SAM" id="Phobius"/>
    </source>
</evidence>
<dbReference type="Proteomes" id="UP001209570">
    <property type="component" value="Unassembled WGS sequence"/>
</dbReference>
<evidence type="ECO:0000313" key="3">
    <source>
        <dbReference type="EMBL" id="KAJ0397349.1"/>
    </source>
</evidence>
<sequence length="316" mass="35602">MPQRVDVAAATPERCIDIVTDENALRTASAVDDDSSAPPFHQLRTPTTQDEAASSPQRSAMTPRKTPPPEHLSRRPVRRRMVMFGGISTIRLPSRVEEEGEDDEEDDGSDAERDADGARADANERGSGVSSSDGQSVESSVTSTLLLSDSQRWFPRIDPHRDLHWLSNRFRDDRTEESYQLYSSMNDFPVARRVLLFMVLFQVGAYLLFICLHEACLGHPKTSSSFAASLSSNPAEAGSQVMKPKHSHCRKYKMPNIDRDYLILLWAFAPVGLLYSLFPIKFLENTMRLRIVRHQRLNRRGVKDLLGINNDQSDTD</sequence>
<feature type="compositionally biased region" description="Polar residues" evidence="1">
    <location>
        <begin position="44"/>
        <end position="60"/>
    </location>
</feature>
<name>A0AAD5LDL7_PYTIN</name>